<evidence type="ECO:0000256" key="10">
    <source>
        <dbReference type="PIRSR" id="PIRSR000185-3"/>
    </source>
</evidence>
<dbReference type="PIRSF" id="PIRSF000185">
    <property type="entry name" value="Glu_DH"/>
    <property type="match status" value="1"/>
</dbReference>
<dbReference type="Gene3D" id="3.40.50.10860">
    <property type="entry name" value="Leucine Dehydrogenase, chain A, domain 1"/>
    <property type="match status" value="1"/>
</dbReference>
<dbReference type="AlphaFoldDB" id="A0A9Q0L9G0"/>
<organism evidence="13 14">
    <name type="scientific">Anaeramoeba ignava</name>
    <name type="common">Anaerobic marine amoeba</name>
    <dbReference type="NCBI Taxonomy" id="1746090"/>
    <lineage>
        <taxon>Eukaryota</taxon>
        <taxon>Metamonada</taxon>
        <taxon>Anaeramoebidae</taxon>
        <taxon>Anaeramoeba</taxon>
    </lineage>
</organism>
<dbReference type="InterPro" id="IPR036291">
    <property type="entry name" value="NAD(P)-bd_dom_sf"/>
</dbReference>
<comment type="similarity">
    <text evidence="2 7 11">Belongs to the Glu/Leu/Phe/Val dehydrogenases family.</text>
</comment>
<keyword evidence="14" id="KW-1185">Reference proteome</keyword>
<feature type="binding site" evidence="9">
    <location>
        <position position="98"/>
    </location>
    <ligand>
        <name>substrate</name>
    </ligand>
</feature>
<comment type="caution">
    <text evidence="13">The sequence shown here is derived from an EMBL/GenBank/DDBJ whole genome shotgun (WGS) entry which is preliminary data.</text>
</comment>
<protein>
    <recommendedName>
        <fullName evidence="7">Glutamate dehydrogenase</fullName>
    </recommendedName>
</protein>
<comment type="catalytic activity">
    <reaction evidence="5">
        <text>L-glutamate + NAD(+) + H2O = 2-oxoglutarate + NH4(+) + NADH + H(+)</text>
        <dbReference type="Rhea" id="RHEA:15133"/>
        <dbReference type="ChEBI" id="CHEBI:15377"/>
        <dbReference type="ChEBI" id="CHEBI:15378"/>
        <dbReference type="ChEBI" id="CHEBI:16810"/>
        <dbReference type="ChEBI" id="CHEBI:28938"/>
        <dbReference type="ChEBI" id="CHEBI:29985"/>
        <dbReference type="ChEBI" id="CHEBI:57540"/>
        <dbReference type="ChEBI" id="CHEBI:57945"/>
        <dbReference type="EC" id="1.4.1.3"/>
    </reaction>
</comment>
<feature type="binding site" evidence="9">
    <location>
        <position position="222"/>
    </location>
    <ligand>
        <name>NAD(+)</name>
        <dbReference type="ChEBI" id="CHEBI:57540"/>
    </ligand>
</feature>
<dbReference type="CDD" id="cd01076">
    <property type="entry name" value="NAD_bind_1_Glu_DH"/>
    <property type="match status" value="1"/>
</dbReference>
<dbReference type="InterPro" id="IPR006096">
    <property type="entry name" value="Glu/Leu/Phe/Val/Trp_DH_C"/>
</dbReference>
<evidence type="ECO:0000256" key="9">
    <source>
        <dbReference type="PIRSR" id="PIRSR000185-2"/>
    </source>
</evidence>
<gene>
    <name evidence="13" type="ORF">M0811_13150</name>
</gene>
<evidence type="ECO:0000259" key="12">
    <source>
        <dbReference type="SMART" id="SM00839"/>
    </source>
</evidence>
<dbReference type="GO" id="GO:0000166">
    <property type="term" value="F:nucleotide binding"/>
    <property type="evidence" value="ECO:0007669"/>
    <property type="project" value="UniProtKB-KW"/>
</dbReference>
<dbReference type="InterPro" id="IPR006097">
    <property type="entry name" value="Glu/Leu/Phe/Val/Trp_DH_dimer"/>
</dbReference>
<keyword evidence="4" id="KW-0496">Mitochondrion</keyword>
<dbReference type="Gene3D" id="3.40.50.720">
    <property type="entry name" value="NAD(P)-binding Rossmann-like Domain"/>
    <property type="match status" value="1"/>
</dbReference>
<dbReference type="InterPro" id="IPR046346">
    <property type="entry name" value="Aminoacid_DH-like_N_sf"/>
</dbReference>
<sequence length="498" mass="55565">MLSIIGAKNYKKQIPLTPLVKFTAYAQKEPSFLEQVEIYFDRAAKMTDHPKGLLEYIKKCKLTLCVSFPFEVKTDKGKDWKTIEGFRAQHSHHRLPTKGGIRYSEDVNLQEVQALASLMTFKCACVDVPFGGGKGGIKINHKKFTELELEKITRRFTVELLKKKFIGPAIDVPAPDYGTGPREMGWIMDTYSTFSPDDINYQGIVTGKQVGQGGIRGRTQATGLGVFFAVREAMKDEKEMLRLGLTAGVAGKTVIVTGFGNVGYWSAKSFFERGKCKIVGISEWNGAVYNPNGLDIDELFKWWKQNGTLLNFPGAESIPNPDDLMARDADILIPACLEGQINKETAPTIKAKIIGEGANGPCTAGGEEILEKRGVMIVPDLYANAGGVTVSYFEWLKNLSHVRFGRMTQRYEEYSKEILLDFLEKKFDKKFTLQEKEAIIKGADEEDLVVSGLEHTMIASLKQIKQTAAKYRTTLRTAAYINSINKIAFTYTDLGVWP</sequence>
<dbReference type="EMBL" id="JAPDFW010000132">
    <property type="protein sequence ID" value="KAJ5067190.1"/>
    <property type="molecule type" value="Genomic_DNA"/>
</dbReference>
<keyword evidence="9" id="KW-0547">Nucleotide-binding</keyword>
<dbReference type="OMA" id="WMVYKCA"/>
<feature type="active site" description="Proton donor" evidence="8">
    <location>
        <position position="134"/>
    </location>
</feature>
<feature type="binding site" evidence="9">
    <location>
        <position position="122"/>
    </location>
    <ligand>
        <name>substrate</name>
    </ligand>
</feature>
<evidence type="ECO:0000256" key="4">
    <source>
        <dbReference type="ARBA" id="ARBA00023128"/>
    </source>
</evidence>
<evidence type="ECO:0000313" key="13">
    <source>
        <dbReference type="EMBL" id="KAJ5067190.1"/>
    </source>
</evidence>
<feature type="binding site" evidence="9">
    <location>
        <position position="391"/>
    </location>
    <ligand>
        <name>substrate</name>
    </ligand>
</feature>
<evidence type="ECO:0000256" key="2">
    <source>
        <dbReference type="ARBA" id="ARBA00006382"/>
    </source>
</evidence>
<evidence type="ECO:0000256" key="8">
    <source>
        <dbReference type="PIRSR" id="PIRSR000185-1"/>
    </source>
</evidence>
<dbReference type="OrthoDB" id="6718861at2759"/>
<dbReference type="Pfam" id="PF02812">
    <property type="entry name" value="ELFV_dehydrog_N"/>
    <property type="match status" value="1"/>
</dbReference>
<comment type="catalytic activity">
    <reaction evidence="6">
        <text>L-glutamate + NADP(+) + H2O = 2-oxoglutarate + NH4(+) + NADPH + H(+)</text>
        <dbReference type="Rhea" id="RHEA:11612"/>
        <dbReference type="ChEBI" id="CHEBI:15377"/>
        <dbReference type="ChEBI" id="CHEBI:15378"/>
        <dbReference type="ChEBI" id="CHEBI:16810"/>
        <dbReference type="ChEBI" id="CHEBI:28938"/>
        <dbReference type="ChEBI" id="CHEBI:29985"/>
        <dbReference type="ChEBI" id="CHEBI:57783"/>
        <dbReference type="ChEBI" id="CHEBI:58349"/>
        <dbReference type="EC" id="1.4.1.3"/>
    </reaction>
</comment>
<evidence type="ECO:0000256" key="11">
    <source>
        <dbReference type="RuleBase" id="RU004417"/>
    </source>
</evidence>
<dbReference type="SMART" id="SM00839">
    <property type="entry name" value="ELFV_dehydrog"/>
    <property type="match status" value="1"/>
</dbReference>
<keyword evidence="9" id="KW-0520">NAD</keyword>
<dbReference type="SUPFAM" id="SSF53223">
    <property type="entry name" value="Aminoacid dehydrogenase-like, N-terminal domain"/>
    <property type="match status" value="1"/>
</dbReference>
<dbReference type="GO" id="GO:0005739">
    <property type="term" value="C:mitochondrion"/>
    <property type="evidence" value="ECO:0007669"/>
    <property type="project" value="UniProtKB-SubCell"/>
</dbReference>
<dbReference type="Pfam" id="PF00208">
    <property type="entry name" value="ELFV_dehydrog"/>
    <property type="match status" value="1"/>
</dbReference>
<name>A0A9Q0L9G0_ANAIG</name>
<evidence type="ECO:0000313" key="14">
    <source>
        <dbReference type="Proteomes" id="UP001149090"/>
    </source>
</evidence>
<dbReference type="PRINTS" id="PR00082">
    <property type="entry name" value="GLFDHDRGNASE"/>
</dbReference>
<evidence type="ECO:0000256" key="7">
    <source>
        <dbReference type="PIRNR" id="PIRNR000185"/>
    </source>
</evidence>
<comment type="subcellular location">
    <subcellularLocation>
        <location evidence="1">Mitochondrion</location>
    </subcellularLocation>
</comment>
<dbReference type="InterPro" id="IPR014362">
    <property type="entry name" value="Glu_DH"/>
</dbReference>
<evidence type="ECO:0000256" key="6">
    <source>
        <dbReference type="ARBA" id="ARBA00048577"/>
    </source>
</evidence>
<accession>A0A9Q0L9G0</accession>
<dbReference type="PANTHER" id="PTHR11606">
    <property type="entry name" value="GLUTAMATE DEHYDROGENASE"/>
    <property type="match status" value="1"/>
</dbReference>
<keyword evidence="3 7" id="KW-0560">Oxidoreductase</keyword>
<proteinExistence type="inferred from homology"/>
<dbReference type="InterPro" id="IPR006095">
    <property type="entry name" value="Glu/Leu/Phe/Val/Trp_DH"/>
</dbReference>
<dbReference type="Proteomes" id="UP001149090">
    <property type="component" value="Unassembled WGS sequence"/>
</dbReference>
<reference evidence="13" key="1">
    <citation type="submission" date="2022-10" db="EMBL/GenBank/DDBJ databases">
        <title>Novel sulphate-reducing endosymbionts in the free-living metamonad Anaeramoeba.</title>
        <authorList>
            <person name="Jerlstrom-Hultqvist J."/>
            <person name="Cepicka I."/>
            <person name="Gallot-Lavallee L."/>
            <person name="Salas-Leiva D."/>
            <person name="Curtis B.A."/>
            <person name="Zahonova K."/>
            <person name="Pipaliya S."/>
            <person name="Dacks J."/>
            <person name="Roger A.J."/>
        </authorList>
    </citation>
    <scope>NUCLEOTIDE SEQUENCE</scope>
    <source>
        <strain evidence="13">BMAN</strain>
    </source>
</reference>
<dbReference type="GO" id="GO:0004352">
    <property type="term" value="F:glutamate dehydrogenase (NAD+) activity"/>
    <property type="evidence" value="ECO:0007669"/>
    <property type="project" value="TreeGrafter"/>
</dbReference>
<feature type="binding site" evidence="9">
    <location>
        <position position="261"/>
    </location>
    <ligand>
        <name>NAD(+)</name>
        <dbReference type="ChEBI" id="CHEBI:57540"/>
    </ligand>
</feature>
<dbReference type="PANTHER" id="PTHR11606:SF13">
    <property type="entry name" value="GLUTAMATE DEHYDROGENASE 1, MITOCHONDRIAL"/>
    <property type="match status" value="1"/>
</dbReference>
<evidence type="ECO:0000256" key="3">
    <source>
        <dbReference type="ARBA" id="ARBA00023002"/>
    </source>
</evidence>
<dbReference type="InterPro" id="IPR033922">
    <property type="entry name" value="NAD_bind_Glu_DH"/>
</dbReference>
<dbReference type="SUPFAM" id="SSF51735">
    <property type="entry name" value="NAD(P)-binding Rossmann-fold domains"/>
    <property type="match status" value="1"/>
</dbReference>
<feature type="domain" description="Glutamate/phenylalanine/leucine/valine/L-tryptophan dehydrogenase C-terminal" evidence="12">
    <location>
        <begin position="215"/>
        <end position="495"/>
    </location>
</feature>
<feature type="site" description="Important for catalysis" evidence="10">
    <location>
        <position position="176"/>
    </location>
</feature>
<dbReference type="GO" id="GO:0006538">
    <property type="term" value="P:L-glutamate catabolic process"/>
    <property type="evidence" value="ECO:0007669"/>
    <property type="project" value="TreeGrafter"/>
</dbReference>
<dbReference type="FunFam" id="3.40.50.720:FF:000100">
    <property type="entry name" value="Glutamate dehydrogenase 1, mitochondrial"/>
    <property type="match status" value="1"/>
</dbReference>
<evidence type="ECO:0000256" key="5">
    <source>
        <dbReference type="ARBA" id="ARBA00047867"/>
    </source>
</evidence>
<evidence type="ECO:0000256" key="1">
    <source>
        <dbReference type="ARBA" id="ARBA00004173"/>
    </source>
</evidence>